<dbReference type="Gene3D" id="3.30.70.1070">
    <property type="entry name" value="Sporulation related repeat"/>
    <property type="match status" value="1"/>
</dbReference>
<organism evidence="4 5">
    <name type="scientific">Rhodobacter xanthinilyticus</name>
    <dbReference type="NCBI Taxonomy" id="1850250"/>
    <lineage>
        <taxon>Bacteria</taxon>
        <taxon>Pseudomonadati</taxon>
        <taxon>Pseudomonadota</taxon>
        <taxon>Alphaproteobacteria</taxon>
        <taxon>Rhodobacterales</taxon>
        <taxon>Rhodobacter group</taxon>
        <taxon>Rhodobacter</taxon>
    </lineage>
</organism>
<accession>A0A1D9MGY2</accession>
<keyword evidence="2" id="KW-0472">Membrane</keyword>
<dbReference type="InterPro" id="IPR007730">
    <property type="entry name" value="SPOR-like_dom"/>
</dbReference>
<evidence type="ECO:0000256" key="1">
    <source>
        <dbReference type="SAM" id="MobiDB-lite"/>
    </source>
</evidence>
<dbReference type="GO" id="GO:0042834">
    <property type="term" value="F:peptidoglycan binding"/>
    <property type="evidence" value="ECO:0007669"/>
    <property type="project" value="InterPro"/>
</dbReference>
<dbReference type="SUPFAM" id="SSF110997">
    <property type="entry name" value="Sporulation related repeat"/>
    <property type="match status" value="1"/>
</dbReference>
<dbReference type="STRING" id="1850250.LPB142_10810"/>
<reference evidence="4 5" key="1">
    <citation type="submission" date="2016-10" db="EMBL/GenBank/DDBJ databases">
        <title>Rhodobacter sp. LPB0142, isolated from sea water.</title>
        <authorList>
            <person name="Kim E."/>
            <person name="Yi H."/>
        </authorList>
    </citation>
    <scope>NUCLEOTIDE SEQUENCE [LARGE SCALE GENOMIC DNA]</scope>
    <source>
        <strain evidence="4 5">LPB0142</strain>
    </source>
</reference>
<keyword evidence="2" id="KW-1133">Transmembrane helix</keyword>
<dbReference type="PROSITE" id="PS51724">
    <property type="entry name" value="SPOR"/>
    <property type="match status" value="1"/>
</dbReference>
<evidence type="ECO:0000259" key="3">
    <source>
        <dbReference type="PROSITE" id="PS51724"/>
    </source>
</evidence>
<dbReference type="AlphaFoldDB" id="A0A1D9MGY2"/>
<dbReference type="Proteomes" id="UP000176562">
    <property type="component" value="Chromosome"/>
</dbReference>
<dbReference type="EMBL" id="CP017781">
    <property type="protein sequence ID" value="AOZ71020.1"/>
    <property type="molecule type" value="Genomic_DNA"/>
</dbReference>
<feature type="region of interest" description="Disordered" evidence="1">
    <location>
        <begin position="147"/>
        <end position="188"/>
    </location>
</feature>
<feature type="transmembrane region" description="Helical" evidence="2">
    <location>
        <begin position="7"/>
        <end position="28"/>
    </location>
</feature>
<dbReference type="KEGG" id="rhp:LPB142_10810"/>
<evidence type="ECO:0000313" key="5">
    <source>
        <dbReference type="Proteomes" id="UP000176562"/>
    </source>
</evidence>
<keyword evidence="5" id="KW-1185">Reference proteome</keyword>
<proteinExistence type="predicted"/>
<feature type="domain" description="SPOR" evidence="3">
    <location>
        <begin position="250"/>
        <end position="335"/>
    </location>
</feature>
<gene>
    <name evidence="4" type="ORF">LPB142_10810</name>
</gene>
<keyword evidence="2" id="KW-0812">Transmembrane</keyword>
<name>A0A1D9MGY2_9RHOB</name>
<feature type="compositionally biased region" description="Low complexity" evidence="1">
    <location>
        <begin position="154"/>
        <end position="188"/>
    </location>
</feature>
<dbReference type="Pfam" id="PF05036">
    <property type="entry name" value="SPOR"/>
    <property type="match status" value="1"/>
</dbReference>
<sequence length="335" mass="33831">MPVASRLVQYAGAATSVALILGVVIWGYRLAVRDVSGVPVIRAIAGPARIAPEDPGGDLARHVGLAVNQVAGTGLAAPGPERVVLAPAPSDLAPEDLPMTGVKLDREGRAIVAKPAASVQPAALPVAEVPRVGAGAVTGKVEALPEGEVDEEGAAAPAPAPEVEAAPQAVAPPAAPAPAAEAAAPEVAPEAAPEAPALKIIPASVPGVAVSPRPLARPGKDFGTEALAAALTREIGGETAPAVREVEAASLKEGTRLVQLGAFDTPELARAEWDKAATRFEALMAGKGRVVQEASSGGRTFYRLRVEGFADVDEARRFCAALVAEGQNCIPALVR</sequence>
<protein>
    <recommendedName>
        <fullName evidence="3">SPOR domain-containing protein</fullName>
    </recommendedName>
</protein>
<evidence type="ECO:0000256" key="2">
    <source>
        <dbReference type="SAM" id="Phobius"/>
    </source>
</evidence>
<dbReference type="InterPro" id="IPR036680">
    <property type="entry name" value="SPOR-like_sf"/>
</dbReference>
<evidence type="ECO:0000313" key="4">
    <source>
        <dbReference type="EMBL" id="AOZ71020.1"/>
    </source>
</evidence>